<evidence type="ECO:0000259" key="2">
    <source>
        <dbReference type="Pfam" id="PF00171"/>
    </source>
</evidence>
<dbReference type="GO" id="GO:0004491">
    <property type="term" value="F:methylmalonate-semialdehyde dehydrogenase (acylating, NAD) activity"/>
    <property type="evidence" value="ECO:0007669"/>
    <property type="project" value="UniProtKB-EC"/>
</dbReference>
<sequence length="505" mass="52723">MTVVVTVGGVHVSFVQLPESVATCRNLVGGEWLVPRDASLLDVHSPYTGSIIGRVPMTPAEGVAQAVEAARAAAPGWRATPLRERTVLMARFRALLESNLERLSQLAASEAGKTVAEARAGLLKGLEVCDFALSLQNLDTGGGMEVSRGVSCEFRREPLGVVAGITPFNFPAMVPLWMFPIAVTVGNAFILKPSEKVPLTACALGELMVEAGIPRGVFSVVHGGRETVESLVAHPDVRAVGFVGSSAVARRVYAEGSAQGKRVLALGGAKNHLIVVPDADESLTAQAVVDSFTGCAGQRCMAASVLLAVGEVGHILEQVVERASRLEVGPGMGAIIDRASLSRLETAIATAERAGARVLLDGRGKKPAGEKWAGGYWLGPTILDGVSPEMEAAQRELFGPVLSIVRVPTLSAALEVENASPYGNAASVFTTNGAVAQAVVEGARVGMVGVNVGVPVPREPFSFGGVGESKFGHGDITGTSSLGFWTDLKKVTRKWTTRTDGSWMS</sequence>
<dbReference type="InterPro" id="IPR015590">
    <property type="entry name" value="Aldehyde_DH_dom"/>
</dbReference>
<feature type="domain" description="Aldehyde dehydrogenase" evidence="2">
    <location>
        <begin position="39"/>
        <end position="491"/>
    </location>
</feature>
<evidence type="ECO:0000256" key="1">
    <source>
        <dbReference type="ARBA" id="ARBA00023002"/>
    </source>
</evidence>
<dbReference type="EC" id="1.2.1.27" evidence="3"/>
<dbReference type="InterPro" id="IPR016161">
    <property type="entry name" value="Ald_DH/histidinol_DH"/>
</dbReference>
<dbReference type="InterPro" id="IPR016163">
    <property type="entry name" value="Ald_DH_C"/>
</dbReference>
<dbReference type="InterPro" id="IPR010061">
    <property type="entry name" value="MeMal-semiAld_DH"/>
</dbReference>
<gene>
    <name evidence="3" type="primary">mmsA</name>
    <name evidence="3" type="ORF">F0U60_04235</name>
</gene>
<dbReference type="PANTHER" id="PTHR43866">
    <property type="entry name" value="MALONATE-SEMIALDEHYDE DEHYDROGENASE"/>
    <property type="match status" value="1"/>
</dbReference>
<reference evidence="3 4" key="1">
    <citation type="submission" date="2019-08" db="EMBL/GenBank/DDBJ databases">
        <title>Archangium and Cystobacter genomes.</title>
        <authorList>
            <person name="Chen I.-C.K."/>
            <person name="Wielgoss S."/>
        </authorList>
    </citation>
    <scope>NUCLEOTIDE SEQUENCE [LARGE SCALE GENOMIC DNA]</scope>
    <source>
        <strain evidence="3 4">Cbm 6</strain>
    </source>
</reference>
<dbReference type="NCBIfam" id="TIGR01722">
    <property type="entry name" value="MMSDH"/>
    <property type="match status" value="1"/>
</dbReference>
<evidence type="ECO:0000313" key="4">
    <source>
        <dbReference type="Proteomes" id="UP001611383"/>
    </source>
</evidence>
<name>A0ABY9WKY4_9BACT</name>
<accession>A0ABY9WKY4</accession>
<keyword evidence="4" id="KW-1185">Reference proteome</keyword>
<dbReference type="Gene3D" id="3.40.605.10">
    <property type="entry name" value="Aldehyde Dehydrogenase, Chain A, domain 1"/>
    <property type="match status" value="1"/>
</dbReference>
<dbReference type="EMBL" id="CP043494">
    <property type="protein sequence ID" value="WNG43391.1"/>
    <property type="molecule type" value="Genomic_DNA"/>
</dbReference>
<dbReference type="Gene3D" id="3.40.309.10">
    <property type="entry name" value="Aldehyde Dehydrogenase, Chain A, domain 2"/>
    <property type="match status" value="1"/>
</dbReference>
<dbReference type="Proteomes" id="UP001611383">
    <property type="component" value="Chromosome"/>
</dbReference>
<evidence type="ECO:0000313" key="3">
    <source>
        <dbReference type="EMBL" id="WNG43391.1"/>
    </source>
</evidence>
<dbReference type="Pfam" id="PF00171">
    <property type="entry name" value="Aldedh"/>
    <property type="match status" value="1"/>
</dbReference>
<organism evidence="3 4">
    <name type="scientific">Archangium minus</name>
    <dbReference type="NCBI Taxonomy" id="83450"/>
    <lineage>
        <taxon>Bacteria</taxon>
        <taxon>Pseudomonadati</taxon>
        <taxon>Myxococcota</taxon>
        <taxon>Myxococcia</taxon>
        <taxon>Myxococcales</taxon>
        <taxon>Cystobacterineae</taxon>
        <taxon>Archangiaceae</taxon>
        <taxon>Archangium</taxon>
    </lineage>
</organism>
<dbReference type="InterPro" id="IPR016162">
    <property type="entry name" value="Ald_DH_N"/>
</dbReference>
<proteinExistence type="predicted"/>
<keyword evidence="1 3" id="KW-0560">Oxidoreductase</keyword>
<dbReference type="SUPFAM" id="SSF53720">
    <property type="entry name" value="ALDH-like"/>
    <property type="match status" value="1"/>
</dbReference>
<dbReference type="PANTHER" id="PTHR43866:SF4">
    <property type="entry name" value="MALONATE-SEMIALDEHYDE DEHYDROGENASE"/>
    <property type="match status" value="1"/>
</dbReference>
<protein>
    <submittedName>
        <fullName evidence="3">CoA-acylating methylmalonate-semialdehyde dehydrogenase</fullName>
        <ecNumber evidence="3">1.2.1.27</ecNumber>
    </submittedName>
</protein>